<dbReference type="GeneID" id="40920463"/>
<comment type="similarity">
    <text evidence="1">Belongs to the type-I restriction system S methylase family.</text>
</comment>
<dbReference type="Proteomes" id="UP000462885">
    <property type="component" value="Unassembled WGS sequence"/>
</dbReference>
<evidence type="ECO:0000313" key="5">
    <source>
        <dbReference type="EMBL" id="KAB5437034.1"/>
    </source>
</evidence>
<keyword evidence="3" id="KW-0238">DNA-binding</keyword>
<dbReference type="GO" id="GO:0004519">
    <property type="term" value="F:endonuclease activity"/>
    <property type="evidence" value="ECO:0007669"/>
    <property type="project" value="UniProtKB-KW"/>
</dbReference>
<dbReference type="SUPFAM" id="SSF116734">
    <property type="entry name" value="DNA methylase specificity domain"/>
    <property type="match status" value="2"/>
</dbReference>
<evidence type="ECO:0000256" key="1">
    <source>
        <dbReference type="ARBA" id="ARBA00010923"/>
    </source>
</evidence>
<reference evidence="5 6" key="1">
    <citation type="submission" date="2019-10" db="EMBL/GenBank/DDBJ databases">
        <title>Genome Sequence and Assembly of iSURF_14.</title>
        <authorList>
            <person name="Wucher B.R."/>
            <person name="Ruoff K.L."/>
            <person name="Price C.E."/>
            <person name="Valls R.R."/>
            <person name="O'Toole G.A."/>
        </authorList>
    </citation>
    <scope>NUCLEOTIDE SEQUENCE [LARGE SCALE GENOMIC DNA]</scope>
    <source>
        <strain evidence="5 6">ANK132K_3B</strain>
    </source>
</reference>
<name>A0A7J5MC17_PHOVU</name>
<dbReference type="Gene3D" id="3.90.220.20">
    <property type="entry name" value="DNA methylase specificity domains"/>
    <property type="match status" value="2"/>
</dbReference>
<keyword evidence="5" id="KW-0378">Hydrolase</keyword>
<keyword evidence="5" id="KW-0540">Nuclease</keyword>
<dbReference type="AlphaFoldDB" id="A0A7J5MC17"/>
<dbReference type="InterPro" id="IPR052021">
    <property type="entry name" value="Type-I_RS_S_subunit"/>
</dbReference>
<feature type="domain" description="Type I restriction modification DNA specificity" evidence="4">
    <location>
        <begin position="192"/>
        <end position="344"/>
    </location>
</feature>
<dbReference type="Gene3D" id="1.10.287.1120">
    <property type="entry name" value="Bipartite methylase S protein"/>
    <property type="match status" value="1"/>
</dbReference>
<feature type="domain" description="Type I restriction modification DNA specificity" evidence="4">
    <location>
        <begin position="24"/>
        <end position="173"/>
    </location>
</feature>
<dbReference type="GO" id="GO:0009307">
    <property type="term" value="P:DNA restriction-modification system"/>
    <property type="evidence" value="ECO:0007669"/>
    <property type="project" value="UniProtKB-KW"/>
</dbReference>
<evidence type="ECO:0000256" key="3">
    <source>
        <dbReference type="ARBA" id="ARBA00023125"/>
    </source>
</evidence>
<proteinExistence type="inferred from homology"/>
<dbReference type="EMBL" id="WCIF01000012">
    <property type="protein sequence ID" value="KAB5437034.1"/>
    <property type="molecule type" value="Genomic_DNA"/>
</dbReference>
<evidence type="ECO:0000256" key="2">
    <source>
        <dbReference type="ARBA" id="ARBA00022747"/>
    </source>
</evidence>
<dbReference type="InterPro" id="IPR000055">
    <property type="entry name" value="Restrct_endonuc_typeI_TRD"/>
</dbReference>
<dbReference type="CDD" id="cd17291">
    <property type="entry name" value="RMtype1_S_MgeORF438P-TRD-CR_like"/>
    <property type="match status" value="1"/>
</dbReference>
<evidence type="ECO:0000259" key="4">
    <source>
        <dbReference type="Pfam" id="PF01420"/>
    </source>
</evidence>
<dbReference type="CDD" id="cd17266">
    <property type="entry name" value="RMtype1_S_Sau1132ORF3780P-TRD2-CR2_like"/>
    <property type="match status" value="1"/>
</dbReference>
<sequence>MAIDNKDKKVLNVPHLRFPEFSGEWENTELQYIAPNICSGKDKPTSNGTVALYGSTGIIGMTRLASYNEEIVLVARVGANAGQLQITTIPCGVTDNTLIINAKEWNRYIYYYLQHYNLNRLVFGSGQPLITGSMLKKLKIIYGEESERNKIVNLLCLLDERIATQNKIIEDLKKLKSAISERLFKSVKGSTVLLSDLCDIVKGKQINGENLSDSGNYYVMNGGTEPSGYYDNYNVEASTISISEGGNSCGYVQFNTSPFWSGGHCYSIQNIADKVDNMYLYHYLKSNEDAIMKLRIGSGLPNIQKKDLAMFKIIVPKIEWQIKISTFLSSLERKAEIEERIQNVMQKQKLYLLQQMFI</sequence>
<dbReference type="OMA" id="NSCGYVQ"/>
<protein>
    <submittedName>
        <fullName evidence="5">Restriction endonuclease subunit S</fullName>
    </submittedName>
</protein>
<dbReference type="GO" id="GO:0003677">
    <property type="term" value="F:DNA binding"/>
    <property type="evidence" value="ECO:0007669"/>
    <property type="project" value="UniProtKB-KW"/>
</dbReference>
<dbReference type="Pfam" id="PF01420">
    <property type="entry name" value="Methylase_S"/>
    <property type="match status" value="2"/>
</dbReference>
<dbReference type="InterPro" id="IPR044946">
    <property type="entry name" value="Restrct_endonuc_typeI_TRD_sf"/>
</dbReference>
<keyword evidence="5" id="KW-0255">Endonuclease</keyword>
<evidence type="ECO:0000313" key="6">
    <source>
        <dbReference type="Proteomes" id="UP000462885"/>
    </source>
</evidence>
<keyword evidence="2" id="KW-0680">Restriction system</keyword>
<accession>A0A7J5MC17</accession>
<comment type="caution">
    <text evidence="5">The sequence shown here is derived from an EMBL/GenBank/DDBJ whole genome shotgun (WGS) entry which is preliminary data.</text>
</comment>
<dbReference type="RefSeq" id="WP_012055821.1">
    <property type="nucleotide sequence ID" value="NZ_CP179925.1"/>
</dbReference>
<organism evidence="5 6">
    <name type="scientific">Phocaeicola vulgatus</name>
    <name type="common">Bacteroides vulgatus</name>
    <dbReference type="NCBI Taxonomy" id="821"/>
    <lineage>
        <taxon>Bacteria</taxon>
        <taxon>Pseudomonadati</taxon>
        <taxon>Bacteroidota</taxon>
        <taxon>Bacteroidia</taxon>
        <taxon>Bacteroidales</taxon>
        <taxon>Bacteroidaceae</taxon>
        <taxon>Phocaeicola</taxon>
    </lineage>
</organism>
<dbReference type="PANTHER" id="PTHR30408:SF13">
    <property type="entry name" value="TYPE I RESTRICTION ENZYME HINDI SPECIFICITY SUBUNIT"/>
    <property type="match status" value="1"/>
</dbReference>
<dbReference type="PANTHER" id="PTHR30408">
    <property type="entry name" value="TYPE-1 RESTRICTION ENZYME ECOKI SPECIFICITY PROTEIN"/>
    <property type="match status" value="1"/>
</dbReference>
<gene>
    <name evidence="5" type="ORF">F9Z94_11280</name>
</gene>